<evidence type="ECO:0000313" key="3">
    <source>
        <dbReference type="Proteomes" id="UP000076154"/>
    </source>
</evidence>
<feature type="compositionally biased region" description="Basic and acidic residues" evidence="1">
    <location>
        <begin position="486"/>
        <end position="496"/>
    </location>
</feature>
<dbReference type="Proteomes" id="UP000076154">
    <property type="component" value="Unassembled WGS sequence"/>
</dbReference>
<feature type="region of interest" description="Disordered" evidence="1">
    <location>
        <begin position="639"/>
        <end position="747"/>
    </location>
</feature>
<feature type="compositionally biased region" description="Basic and acidic residues" evidence="1">
    <location>
        <begin position="440"/>
        <end position="452"/>
    </location>
</feature>
<feature type="compositionally biased region" description="Basic and acidic residues" evidence="1">
    <location>
        <begin position="144"/>
        <end position="186"/>
    </location>
</feature>
<feature type="compositionally biased region" description="Polar residues" evidence="1">
    <location>
        <begin position="969"/>
        <end position="983"/>
    </location>
</feature>
<feature type="compositionally biased region" description="Basic and acidic residues" evidence="1">
    <location>
        <begin position="224"/>
        <end position="408"/>
    </location>
</feature>
<feature type="compositionally biased region" description="Polar residues" evidence="1">
    <location>
        <begin position="119"/>
        <end position="143"/>
    </location>
</feature>
<feature type="compositionally biased region" description="Polar residues" evidence="1">
    <location>
        <begin position="497"/>
        <end position="509"/>
    </location>
</feature>
<organism evidence="2 3">
    <name type="scientific">Hypsizygus marmoreus</name>
    <name type="common">White beech mushroom</name>
    <name type="synonym">Agaricus marmoreus</name>
    <dbReference type="NCBI Taxonomy" id="39966"/>
    <lineage>
        <taxon>Eukaryota</taxon>
        <taxon>Fungi</taxon>
        <taxon>Dikarya</taxon>
        <taxon>Basidiomycota</taxon>
        <taxon>Agaricomycotina</taxon>
        <taxon>Agaricomycetes</taxon>
        <taxon>Agaricomycetidae</taxon>
        <taxon>Agaricales</taxon>
        <taxon>Tricholomatineae</taxon>
        <taxon>Lyophyllaceae</taxon>
        <taxon>Hypsizygus</taxon>
    </lineage>
</organism>
<dbReference type="AlphaFoldDB" id="A0A369KCX9"/>
<gene>
    <name evidence="2" type="ORF">Hypma_015351</name>
</gene>
<feature type="compositionally biased region" description="Polar residues" evidence="1">
    <location>
        <begin position="662"/>
        <end position="672"/>
    </location>
</feature>
<feature type="compositionally biased region" description="Polar residues" evidence="1">
    <location>
        <begin position="576"/>
        <end position="595"/>
    </location>
</feature>
<feature type="compositionally biased region" description="Polar residues" evidence="1">
    <location>
        <begin position="34"/>
        <end position="51"/>
    </location>
</feature>
<keyword evidence="3" id="KW-1185">Reference proteome</keyword>
<feature type="compositionally biased region" description="Polar residues" evidence="1">
    <location>
        <begin position="639"/>
        <end position="652"/>
    </location>
</feature>
<dbReference type="OrthoDB" id="2504266at2759"/>
<feature type="compositionally biased region" description="Polar residues" evidence="1">
    <location>
        <begin position="202"/>
        <end position="223"/>
    </location>
</feature>
<feature type="compositionally biased region" description="Low complexity" evidence="1">
    <location>
        <begin position="530"/>
        <end position="570"/>
    </location>
</feature>
<feature type="compositionally biased region" description="Basic and acidic residues" evidence="1">
    <location>
        <begin position="465"/>
        <end position="477"/>
    </location>
</feature>
<feature type="compositionally biased region" description="Polar residues" evidence="1">
    <location>
        <begin position="721"/>
        <end position="741"/>
    </location>
</feature>
<protein>
    <submittedName>
        <fullName evidence="2">Uncharacterized protein</fullName>
    </submittedName>
</protein>
<reference evidence="2" key="1">
    <citation type="submission" date="2018-04" db="EMBL/GenBank/DDBJ databases">
        <title>Whole genome sequencing of Hypsizygus marmoreus.</title>
        <authorList>
            <person name="Choi I.-G."/>
            <person name="Min B."/>
            <person name="Kim J.-G."/>
            <person name="Kim S."/>
            <person name="Oh Y.-L."/>
            <person name="Kong W.-S."/>
            <person name="Park H."/>
            <person name="Jeong J."/>
            <person name="Song E.-S."/>
        </authorList>
    </citation>
    <scope>NUCLEOTIDE SEQUENCE [LARGE SCALE GENOMIC DNA]</scope>
    <source>
        <strain evidence="2">51987-8</strain>
    </source>
</reference>
<dbReference type="InParanoid" id="A0A369KCX9"/>
<evidence type="ECO:0000313" key="2">
    <source>
        <dbReference type="EMBL" id="RDB29623.1"/>
    </source>
</evidence>
<feature type="region of interest" description="Disordered" evidence="1">
    <location>
        <begin position="440"/>
        <end position="602"/>
    </location>
</feature>
<accession>A0A369KCX9</accession>
<dbReference type="EMBL" id="LUEZ02000010">
    <property type="protein sequence ID" value="RDB29623.1"/>
    <property type="molecule type" value="Genomic_DNA"/>
</dbReference>
<comment type="caution">
    <text evidence="2">The sequence shown here is derived from an EMBL/GenBank/DDBJ whole genome shotgun (WGS) entry which is preliminary data.</text>
</comment>
<feature type="region of interest" description="Disordered" evidence="1">
    <location>
        <begin position="766"/>
        <end position="802"/>
    </location>
</feature>
<feature type="compositionally biased region" description="Basic and acidic residues" evidence="1">
    <location>
        <begin position="104"/>
        <end position="113"/>
    </location>
</feature>
<feature type="compositionally biased region" description="Low complexity" evidence="1">
    <location>
        <begin position="775"/>
        <end position="788"/>
    </location>
</feature>
<feature type="region of interest" description="Disordered" evidence="1">
    <location>
        <begin position="947"/>
        <end position="990"/>
    </location>
</feature>
<dbReference type="STRING" id="39966.A0A369KCX9"/>
<sequence>MAELGTNSETAKILDDATVDGLATSLGAVAVQDEASQTEPANPEKTGTSSRPMRIYTRPQLLFLYKSPLVRPPPDMPELKDWFGSENEQNLSKKDSEPSTPSSARERRFRRDADDGETSSRPSFRPTLSQPSQMGNFKHQSLRASDRDKDRDRDRDGDKDRERDIRDKEGQERLRHLSDKYDRDRLASPLTGLRKERDTAPHLSSGSTSRLGSQAQGTSVTSSRRAENREAAKKKAGEVSEDWRRGAELRSAREERTDGGRKDRGDDRERARSRVRDTSRSRREPSTSRRERDREERDKARDREDYRRERDRDADHDGEDDARRWRDDGKRDERMAARRGERHQDQHRERERARDKDSAPDAGDRRWVAAEERDGRSKRASGRERKSGPLADDGKDRDDRRDREREPAWMDTYIPTTSNTGILGGKGVEGELDEIQAWKRERKEKELKDKGVSSKGDGIEVQETSAEKPEGDARQLDEIQLFRLLMKREEEKKSTDTQDSTARTTSPASSLAPPTEKARLPQSVITSNDTPALSPPSQASQPAQTPAPLQQSELHTLSTPSLPHSLLSLLGAKEPSNMSASSSDVHSNKSRTPPSSKVVASHATQENAFLSLERPALDSVPPQFNPPPGSRLLAFARTSSAATKPQTTNNLPTVPPNGPFNVGNSQSESTEQIPPKMDPLRSKPGFSPFEDPLRPTYLLEEHRESSNFTMTSDIHRRGSAERSSFSPSTETGAFQDNSPSLENGAGYSASKGSRFAKFFDGKGREALPPVGKVRPPGGIVSSSPSPGGQRQEHGVFNNGVHGGPDPRAMDEIYAMLSSSAQGPRGAPGHIPSSAPLSNNGSFGLQAQNLHLLQQQLHQQHQQHQQQQQIHASRLEPLYESRLDDRNFVPDGMVPGLRSAPPPRNRENVGLYPDSLDEGLHFNVQRLPPQQQRGLDQLYPGAPPSLFPQQGGRNGNIPIQQHYRGGPSPISHQQNILPTSQQQRLPPGLANLGGRPPHEPSQFLGMPGMPAPGLHGALHLNGSVQQQQFNNFPPGYGGPQMRGPHQLQTHGTHHPMGGMGHPSNMDLRAANQNQLLGLGGLRGAGGGFSGQQGPAAQIPAPLLAMRQQQQQQQLPPHMMPHLLPPHLQQQGLSGPNNQPTHDLMALLMGGAHRE</sequence>
<proteinExistence type="predicted"/>
<name>A0A369KCX9_HYPMA</name>
<feature type="region of interest" description="Disordered" evidence="1">
    <location>
        <begin position="819"/>
        <end position="842"/>
    </location>
</feature>
<feature type="region of interest" description="Disordered" evidence="1">
    <location>
        <begin position="29"/>
        <end position="428"/>
    </location>
</feature>
<evidence type="ECO:0000256" key="1">
    <source>
        <dbReference type="SAM" id="MobiDB-lite"/>
    </source>
</evidence>